<dbReference type="SMART" id="SM00184">
    <property type="entry name" value="RING"/>
    <property type="match status" value="1"/>
</dbReference>
<dbReference type="Pfam" id="PF12796">
    <property type="entry name" value="Ank_2"/>
    <property type="match status" value="1"/>
</dbReference>
<dbReference type="InterPro" id="IPR001841">
    <property type="entry name" value="Znf_RING"/>
</dbReference>
<evidence type="ECO:0000256" key="5">
    <source>
        <dbReference type="SAM" id="MobiDB-lite"/>
    </source>
</evidence>
<dbReference type="OrthoDB" id="1711136at2759"/>
<dbReference type="InterPro" id="IPR002110">
    <property type="entry name" value="Ankyrin_rpt"/>
</dbReference>
<dbReference type="GO" id="GO:0010468">
    <property type="term" value="P:regulation of gene expression"/>
    <property type="evidence" value="ECO:0007669"/>
    <property type="project" value="TreeGrafter"/>
</dbReference>
<dbReference type="SUPFAM" id="SSF57850">
    <property type="entry name" value="RING/U-box"/>
    <property type="match status" value="1"/>
</dbReference>
<name>A0A485LCF4_9STRA</name>
<accession>A0A485LCF4</accession>
<dbReference type="EMBL" id="VJMH01006351">
    <property type="protein sequence ID" value="KAF0690681.1"/>
    <property type="molecule type" value="Genomic_DNA"/>
</dbReference>
<dbReference type="PANTHER" id="PTHR24124">
    <property type="entry name" value="ANKYRIN REPEAT FAMILY A"/>
    <property type="match status" value="1"/>
</dbReference>
<keyword evidence="4" id="KW-0479">Metal-binding</keyword>
<dbReference type="CDD" id="cd23129">
    <property type="entry name" value="RING-HC_XBAT35-like"/>
    <property type="match status" value="1"/>
</dbReference>
<dbReference type="InterPro" id="IPR013083">
    <property type="entry name" value="Znf_RING/FYVE/PHD"/>
</dbReference>
<evidence type="ECO:0000313" key="9">
    <source>
        <dbReference type="Proteomes" id="UP000332933"/>
    </source>
</evidence>
<keyword evidence="2 3" id="KW-0040">ANK repeat</keyword>
<reference evidence="8 9" key="1">
    <citation type="submission" date="2019-03" db="EMBL/GenBank/DDBJ databases">
        <authorList>
            <person name="Gaulin E."/>
            <person name="Dumas B."/>
        </authorList>
    </citation>
    <scope>NUCLEOTIDE SEQUENCE [LARGE SCALE GENOMIC DNA]</scope>
    <source>
        <strain evidence="8">CBS 568.67</strain>
    </source>
</reference>
<evidence type="ECO:0000256" key="1">
    <source>
        <dbReference type="ARBA" id="ARBA00022737"/>
    </source>
</evidence>
<evidence type="ECO:0000259" key="6">
    <source>
        <dbReference type="PROSITE" id="PS50089"/>
    </source>
</evidence>
<organism evidence="8 9">
    <name type="scientific">Aphanomyces stellatus</name>
    <dbReference type="NCBI Taxonomy" id="120398"/>
    <lineage>
        <taxon>Eukaryota</taxon>
        <taxon>Sar</taxon>
        <taxon>Stramenopiles</taxon>
        <taxon>Oomycota</taxon>
        <taxon>Saprolegniomycetes</taxon>
        <taxon>Saprolegniales</taxon>
        <taxon>Verrucalvaceae</taxon>
        <taxon>Aphanomyces</taxon>
    </lineage>
</organism>
<dbReference type="AlphaFoldDB" id="A0A485LCF4"/>
<reference evidence="7" key="2">
    <citation type="submission" date="2019-06" db="EMBL/GenBank/DDBJ databases">
        <title>Genomics analysis of Aphanomyces spp. identifies a new class of oomycete effector associated with host adaptation.</title>
        <authorList>
            <person name="Gaulin E."/>
        </authorList>
    </citation>
    <scope>NUCLEOTIDE SEQUENCE</scope>
    <source>
        <strain evidence="7">CBS 578.67</strain>
    </source>
</reference>
<dbReference type="PROSITE" id="PS50297">
    <property type="entry name" value="ANK_REP_REGION"/>
    <property type="match status" value="1"/>
</dbReference>
<dbReference type="Proteomes" id="UP000332933">
    <property type="component" value="Unassembled WGS sequence"/>
</dbReference>
<dbReference type="PROSITE" id="PS50089">
    <property type="entry name" value="ZF_RING_2"/>
    <property type="match status" value="1"/>
</dbReference>
<dbReference type="SMART" id="SM00248">
    <property type="entry name" value="ANK"/>
    <property type="match status" value="3"/>
</dbReference>
<dbReference type="Gene3D" id="1.25.40.20">
    <property type="entry name" value="Ankyrin repeat-containing domain"/>
    <property type="match status" value="1"/>
</dbReference>
<feature type="region of interest" description="Disordered" evidence="5">
    <location>
        <begin position="480"/>
        <end position="505"/>
    </location>
</feature>
<dbReference type="GO" id="GO:0005634">
    <property type="term" value="C:nucleus"/>
    <property type="evidence" value="ECO:0007669"/>
    <property type="project" value="TreeGrafter"/>
</dbReference>
<gene>
    <name evidence="8" type="primary">Aste57867_17936</name>
    <name evidence="7" type="ORF">As57867_017874</name>
    <name evidence="8" type="ORF">ASTE57867_17936</name>
</gene>
<evidence type="ECO:0000256" key="2">
    <source>
        <dbReference type="ARBA" id="ARBA00023043"/>
    </source>
</evidence>
<evidence type="ECO:0000256" key="3">
    <source>
        <dbReference type="PROSITE-ProRule" id="PRU00023"/>
    </source>
</evidence>
<dbReference type="SUPFAM" id="SSF48403">
    <property type="entry name" value="Ankyrin repeat"/>
    <property type="match status" value="1"/>
</dbReference>
<protein>
    <submittedName>
        <fullName evidence="8">Aste57867_17936 protein</fullName>
    </submittedName>
</protein>
<proteinExistence type="predicted"/>
<feature type="compositionally biased region" description="Pro residues" evidence="5">
    <location>
        <begin position="495"/>
        <end position="505"/>
    </location>
</feature>
<evidence type="ECO:0000313" key="7">
    <source>
        <dbReference type="EMBL" id="KAF0690681.1"/>
    </source>
</evidence>
<keyword evidence="9" id="KW-1185">Reference proteome</keyword>
<dbReference type="Gene3D" id="3.30.40.10">
    <property type="entry name" value="Zinc/RING finger domain, C3HC4 (zinc finger)"/>
    <property type="match status" value="1"/>
</dbReference>
<dbReference type="GO" id="GO:0008270">
    <property type="term" value="F:zinc ion binding"/>
    <property type="evidence" value="ECO:0007669"/>
    <property type="project" value="UniProtKB-KW"/>
</dbReference>
<feature type="domain" description="RING-type" evidence="6">
    <location>
        <begin position="598"/>
        <end position="637"/>
    </location>
</feature>
<evidence type="ECO:0000313" key="8">
    <source>
        <dbReference type="EMBL" id="VFT94677.1"/>
    </source>
</evidence>
<feature type="region of interest" description="Disordered" evidence="5">
    <location>
        <begin position="119"/>
        <end position="139"/>
    </location>
</feature>
<dbReference type="PROSITE" id="PS50088">
    <property type="entry name" value="ANK_REPEAT"/>
    <property type="match status" value="1"/>
</dbReference>
<evidence type="ECO:0000256" key="4">
    <source>
        <dbReference type="PROSITE-ProRule" id="PRU00175"/>
    </source>
</evidence>
<dbReference type="InterPro" id="IPR036770">
    <property type="entry name" value="Ankyrin_rpt-contain_sf"/>
</dbReference>
<dbReference type="PANTHER" id="PTHR24124:SF14">
    <property type="entry name" value="CHROMOSOME UNDETERMINED SCAFFOLD_25, WHOLE GENOME SHOTGUN SEQUENCE"/>
    <property type="match status" value="1"/>
</dbReference>
<sequence length="649" mass="69692">MDGFSATMGTFGAKMGRMGSSMGDMGSRIGSMANDLTASLEGLGGRISSAVEAQLAQHTDGLGDRITTAVEAQIAQHKEMNPNPVIFMKSTSSLNDKDAIREAAKRMKEAAKLEKEAAKAAKEAAKRERHEAHAKASLAKKLERKTAKIIHKMEEHADRADGDPARLSYLQQQAAELAASLGNLTTRLSQRQGSMPDDLSATAPPPPPPVVANAESTLRVDAIYFAASMGHMTMLEGLLSAFADQQHPVPTDALEFLDGDMTPLLAATALGHADCARLLLDHGANPAAVDSHGNSALHLACMQGGMAATALFLRHPVRQVSPYWRNEHGHTALEVARSLQSVVPLETWKNIAQCMEVLEMRCKVFEGWIYATGPEKGAALQPKYALVMRTGSPLRLEMHLFNILHGLRVPVPTAIFEFAVHETVTVGHLTPLSIQIGGSVFAAFNEASLDAWQLFLTKQTVVAAQDPSLRQGIMASLPDRQPVLPSQTAPRMMMQPPPPNAPQPAPRVIHAPPLPPPLPHVGKKGDVMPRVVKQASAPPMTREPFPPAMPLPPPPSTKAKDLSAISAYVDTPLPPSAASAPALDNDAAPVEIYTREECIVCLDRPKQVVCVPCGHVAACVVCAEHIQQTTRKCPICRTDVRELIKLFLA</sequence>
<keyword evidence="4" id="KW-0863">Zinc-finger</keyword>
<keyword evidence="1" id="KW-0677">Repeat</keyword>
<keyword evidence="4" id="KW-0862">Zinc</keyword>
<feature type="repeat" description="ANK" evidence="3">
    <location>
        <begin position="259"/>
        <end position="291"/>
    </location>
</feature>
<dbReference type="Pfam" id="PF13920">
    <property type="entry name" value="zf-C3HC4_3"/>
    <property type="match status" value="1"/>
</dbReference>
<dbReference type="EMBL" id="CAADRA010006372">
    <property type="protein sequence ID" value="VFT94677.1"/>
    <property type="molecule type" value="Genomic_DNA"/>
</dbReference>